<keyword evidence="3" id="KW-0444">Lipid biosynthesis</keyword>
<comment type="similarity">
    <text evidence="2">Belongs to the cytidylyltransferase family.</text>
</comment>
<keyword evidence="7" id="KW-0594">Phospholipid biosynthesis</keyword>
<dbReference type="NCBIfam" id="TIGR00125">
    <property type="entry name" value="cyt_tran_rel"/>
    <property type="match status" value="1"/>
</dbReference>
<dbReference type="GO" id="GO:0005737">
    <property type="term" value="C:cytoplasm"/>
    <property type="evidence" value="ECO:0007669"/>
    <property type="project" value="TreeGrafter"/>
</dbReference>
<proteinExistence type="inferred from homology"/>
<evidence type="ECO:0000256" key="3">
    <source>
        <dbReference type="ARBA" id="ARBA00022516"/>
    </source>
</evidence>
<keyword evidence="8" id="KW-1208">Phospholipid metabolism</keyword>
<comment type="caution">
    <text evidence="13">The sequence shown here is derived from an EMBL/GenBank/DDBJ whole genome shotgun (WGS) entry which is preliminary data.</text>
</comment>
<dbReference type="Pfam" id="PF01467">
    <property type="entry name" value="CTP_transf_like"/>
    <property type="match status" value="1"/>
</dbReference>
<evidence type="ECO:0000256" key="9">
    <source>
        <dbReference type="ARBA" id="ARBA00024191"/>
    </source>
</evidence>
<protein>
    <recommendedName>
        <fullName evidence="10">ethanolamine-phosphate cytidylyltransferase</fullName>
        <ecNumber evidence="10">2.7.7.14</ecNumber>
    </recommendedName>
    <alternativeName>
        <fullName evidence="11">CTP:phosphoethanolamine cytidylyltransferase</fullName>
    </alternativeName>
</protein>
<comment type="pathway">
    <text evidence="1">Lipid metabolism.</text>
</comment>
<organism evidence="13 14">
    <name type="scientific">Drechslerella dactyloides</name>
    <name type="common">Nematode-trapping fungus</name>
    <name type="synonym">Arthrobotrys dactyloides</name>
    <dbReference type="NCBI Taxonomy" id="74499"/>
    <lineage>
        <taxon>Eukaryota</taxon>
        <taxon>Fungi</taxon>
        <taxon>Dikarya</taxon>
        <taxon>Ascomycota</taxon>
        <taxon>Pezizomycotina</taxon>
        <taxon>Orbiliomycetes</taxon>
        <taxon>Orbiliales</taxon>
        <taxon>Orbiliaceae</taxon>
        <taxon>Drechslerella</taxon>
    </lineage>
</organism>
<dbReference type="PANTHER" id="PTHR45780:SF2">
    <property type="entry name" value="ETHANOLAMINE-PHOSPHATE CYTIDYLYLTRANSFERASE"/>
    <property type="match status" value="1"/>
</dbReference>
<evidence type="ECO:0000256" key="7">
    <source>
        <dbReference type="ARBA" id="ARBA00023209"/>
    </source>
</evidence>
<reference evidence="13" key="1">
    <citation type="submission" date="2023-01" db="EMBL/GenBank/DDBJ databases">
        <title>The chitinases involved in constricting ring structure development in the nematode-trapping fungus Drechslerella dactyloides.</title>
        <authorList>
            <person name="Wang R."/>
            <person name="Zhang L."/>
            <person name="Tang P."/>
            <person name="Li S."/>
            <person name="Liang L."/>
        </authorList>
    </citation>
    <scope>NUCLEOTIDE SEQUENCE</scope>
    <source>
        <strain evidence="13">YMF1.00031</strain>
    </source>
</reference>
<dbReference type="CDD" id="cd02174">
    <property type="entry name" value="CCT"/>
    <property type="match status" value="1"/>
</dbReference>
<evidence type="ECO:0000259" key="12">
    <source>
        <dbReference type="Pfam" id="PF01467"/>
    </source>
</evidence>
<dbReference type="Proteomes" id="UP001221413">
    <property type="component" value="Unassembled WGS sequence"/>
</dbReference>
<evidence type="ECO:0000313" key="13">
    <source>
        <dbReference type="EMBL" id="KAJ6259630.1"/>
    </source>
</evidence>
<dbReference type="GO" id="GO:0006646">
    <property type="term" value="P:phosphatidylethanolamine biosynthetic process"/>
    <property type="evidence" value="ECO:0007669"/>
    <property type="project" value="InterPro"/>
</dbReference>
<keyword evidence="6" id="KW-0443">Lipid metabolism</keyword>
<dbReference type="GO" id="GO:0004306">
    <property type="term" value="F:ethanolamine-phosphate cytidylyltransferase activity"/>
    <property type="evidence" value="ECO:0007669"/>
    <property type="project" value="UniProtKB-EC"/>
</dbReference>
<gene>
    <name evidence="13" type="ORF">Dda_5268</name>
</gene>
<dbReference type="Gene3D" id="3.40.50.620">
    <property type="entry name" value="HUPs"/>
    <property type="match status" value="2"/>
</dbReference>
<evidence type="ECO:0000256" key="1">
    <source>
        <dbReference type="ARBA" id="ARBA00005189"/>
    </source>
</evidence>
<comment type="pathway">
    <text evidence="9">Phospholipid metabolism; phosphatidylethanolamine biosynthesis; phosphatidylethanolamine from ethanolamine: step 2/3.</text>
</comment>
<dbReference type="Gene3D" id="1.20.120.1750">
    <property type="match status" value="1"/>
</dbReference>
<evidence type="ECO:0000256" key="8">
    <source>
        <dbReference type="ARBA" id="ARBA00023264"/>
    </source>
</evidence>
<dbReference type="EC" id="2.7.7.14" evidence="10"/>
<keyword evidence="5" id="KW-0548">Nucleotidyltransferase</keyword>
<evidence type="ECO:0000256" key="10">
    <source>
        <dbReference type="ARBA" id="ARBA00024221"/>
    </source>
</evidence>
<dbReference type="EMBL" id="JAQGDS010000006">
    <property type="protein sequence ID" value="KAJ6259630.1"/>
    <property type="molecule type" value="Genomic_DNA"/>
</dbReference>
<keyword evidence="14" id="KW-1185">Reference proteome</keyword>
<dbReference type="AlphaFoldDB" id="A0AAD6NIN2"/>
<dbReference type="InterPro" id="IPR004821">
    <property type="entry name" value="Cyt_trans-like"/>
</dbReference>
<sequence length="475" mass="53388">MWEFCYECGDQWKSCTCDVWQEDRLLEAAGRRVDRDADEPLVPAVRLERIQRVQQEIRQNHDSARWTQSQSTNFSNHQASLRQPSHRTIMADLPDTPSVPLSDDRIWVDGCFDFSHHGHAGAMLQAKQLGKFLAVGIHSDEDITANKGPTVMNLKERVAAVDACKWADLSVPHAPYVTQIPWLNHFGCQYVVHGDDVTTDADGNDCYRLVKAENRFKIVKRTPGISTTDLVGRMLLCTKQHHIKDVAALLASDADTMRRFEMYATDSTGLAPGSTVWNYSAEKESLWMLVAGIDPHPEQRVIYVDGGFDLFSSGQIEFLRRVVETEKQRNPSLPPPYVIAGIHDDATINRKKGLNYPIMSAVERALCVLQCRYVNAIILDAPFDPTKEFMSIISDALAMPIAAVYHGPTSFMPSEGDPYADAKEMGIFHQVEGHEFQDVNAGTIADRIVAARERFEERQRKKGVKAGFENEMTHA</sequence>
<accession>A0AAD6NIN2</accession>
<evidence type="ECO:0000313" key="14">
    <source>
        <dbReference type="Proteomes" id="UP001221413"/>
    </source>
</evidence>
<dbReference type="PANTHER" id="PTHR45780">
    <property type="entry name" value="ETHANOLAMINE-PHOSPHATE CYTIDYLYLTRANSFERASE"/>
    <property type="match status" value="1"/>
</dbReference>
<evidence type="ECO:0000256" key="6">
    <source>
        <dbReference type="ARBA" id="ARBA00023098"/>
    </source>
</evidence>
<evidence type="ECO:0000256" key="2">
    <source>
        <dbReference type="ARBA" id="ARBA00010101"/>
    </source>
</evidence>
<dbReference type="InterPro" id="IPR014729">
    <property type="entry name" value="Rossmann-like_a/b/a_fold"/>
</dbReference>
<evidence type="ECO:0000256" key="4">
    <source>
        <dbReference type="ARBA" id="ARBA00022679"/>
    </source>
</evidence>
<evidence type="ECO:0000256" key="11">
    <source>
        <dbReference type="ARBA" id="ARBA00031473"/>
    </source>
</evidence>
<keyword evidence="4" id="KW-0808">Transferase</keyword>
<dbReference type="InterPro" id="IPR044608">
    <property type="entry name" value="Ect1/PCYT2"/>
</dbReference>
<feature type="domain" description="Cytidyltransferase-like" evidence="12">
    <location>
        <begin position="108"/>
        <end position="231"/>
    </location>
</feature>
<name>A0AAD6NIN2_DREDA</name>
<evidence type="ECO:0000256" key="5">
    <source>
        <dbReference type="ARBA" id="ARBA00022695"/>
    </source>
</evidence>
<dbReference type="InterPro" id="IPR041723">
    <property type="entry name" value="CCT"/>
</dbReference>
<dbReference type="SUPFAM" id="SSF52374">
    <property type="entry name" value="Nucleotidylyl transferase"/>
    <property type="match status" value="2"/>
</dbReference>